<dbReference type="EMBL" id="LK052893">
    <property type="protein sequence ID" value="CDR42062.1"/>
    <property type="molecule type" value="Genomic_DNA"/>
</dbReference>
<accession>A0A061B348</accession>
<feature type="compositionally biased region" description="Polar residues" evidence="1">
    <location>
        <begin position="525"/>
        <end position="538"/>
    </location>
</feature>
<feature type="region of interest" description="Disordered" evidence="1">
    <location>
        <begin position="687"/>
        <end position="801"/>
    </location>
</feature>
<sequence>MGVLGKSSTASHKQTSLFDIRLKGTDHDVLIIKGTPHEAPSVLINGTIVLSVLEPMTVRKLTLKLYATLRLKWTNSFETARGTTIRKPYRYERRVFEHSWDNFEIQNYFSNLYDNYNNRSPILTRSSSANSSNSSLTSFGKKTRSATNLVSFGSSASLNQQQNHILLQGNYEFPFSAILPGSTLESVEGLPGASLVYKLQANIERGRFSNDLIAKKHLRIVRTLTPDALELSETMAVDNTWPKKVEYTISIPSRAVAIGSSSPINMLFVPLVKGLKLGKVKVSLVEYYSCSGSFGPPHTGERNITTETIPANHIDISEDKWEINTLAQIPPSLSKCTQDVDILNNIKVRHKLKFVVGLVNPDGHVSELRASLPIILFISPFVALGVRNFDRKDSVADHSTSAFAEIQSDDEPTQADDDVIFSPDPEVIPSLNTSRSNLDLLENERQAPPNYGSHIYDRLWSEIATDETPDTSRAQTPIPGTPSLSATGESLTDSRNIGRLTENLRRLHMQQRMSEQSGASLDQLAMSSTNMSQETSPAEQIDDDEEDSGLSFRAGAGRAGRPAFYIPTPTNELQEGDYFSQPGSNTEELISPGIVSPGPMHISRVNSYANLSSSNASQSPPCKDWDSESMSKVPSYQIAMRSPTPDGISSLHLPAYEEAEMSRPRSIHLKPSSLSNSHAQSTAYFSTLRGREKDTPGKSKTSSTGSSPTISRNQSSGVLSGSTHSKSSSQSNINLTPKSMSTRPKPVSTLSFSGMTPLSSSSESNGASTPPRSLQTVGRSSSLANMMGSLMHKKDKKKAGH</sequence>
<protein>
    <submittedName>
        <fullName evidence="3">CYFA0S08e03158g1_1</fullName>
    </submittedName>
</protein>
<dbReference type="SUPFAM" id="SSF81296">
    <property type="entry name" value="E set domains"/>
    <property type="match status" value="1"/>
</dbReference>
<feature type="compositionally biased region" description="Basic residues" evidence="1">
    <location>
        <begin position="791"/>
        <end position="801"/>
    </location>
</feature>
<feature type="region of interest" description="Disordered" evidence="1">
    <location>
        <begin position="611"/>
        <end position="630"/>
    </location>
</feature>
<dbReference type="Pfam" id="PF02752">
    <property type="entry name" value="Arrestin_C"/>
    <property type="match status" value="1"/>
</dbReference>
<gene>
    <name evidence="3" type="ORF">CYFA0S_08e03158g</name>
</gene>
<reference evidence="3" key="1">
    <citation type="journal article" date="2014" name="Genome Announc.">
        <title>Genome sequence of the yeast Cyberlindnera fabianii (Hansenula fabianii).</title>
        <authorList>
            <person name="Freel K.C."/>
            <person name="Sarilar V."/>
            <person name="Neuveglise C."/>
            <person name="Devillers H."/>
            <person name="Friedrich A."/>
            <person name="Schacherer J."/>
        </authorList>
    </citation>
    <scope>NUCLEOTIDE SEQUENCE</scope>
    <source>
        <strain evidence="3">YJS4271</strain>
    </source>
</reference>
<dbReference type="InterPro" id="IPR011022">
    <property type="entry name" value="Arrestin_C-like"/>
</dbReference>
<dbReference type="SMART" id="SM01017">
    <property type="entry name" value="Arrestin_C"/>
    <property type="match status" value="1"/>
</dbReference>
<dbReference type="GO" id="GO:0005886">
    <property type="term" value="C:plasma membrane"/>
    <property type="evidence" value="ECO:0007669"/>
    <property type="project" value="TreeGrafter"/>
</dbReference>
<feature type="compositionally biased region" description="Polar residues" evidence="1">
    <location>
        <begin position="732"/>
        <end position="784"/>
    </location>
</feature>
<name>A0A061B348_CYBFA</name>
<organism evidence="3">
    <name type="scientific">Cyberlindnera fabianii</name>
    <name type="common">Yeast</name>
    <name type="synonym">Hansenula fabianii</name>
    <dbReference type="NCBI Taxonomy" id="36022"/>
    <lineage>
        <taxon>Eukaryota</taxon>
        <taxon>Fungi</taxon>
        <taxon>Dikarya</taxon>
        <taxon>Ascomycota</taxon>
        <taxon>Saccharomycotina</taxon>
        <taxon>Saccharomycetes</taxon>
        <taxon>Phaffomycetales</taxon>
        <taxon>Phaffomycetaceae</taxon>
        <taxon>Cyberlindnera</taxon>
    </lineage>
</organism>
<dbReference type="Gene3D" id="2.60.40.640">
    <property type="match status" value="1"/>
</dbReference>
<dbReference type="OrthoDB" id="2333384at2759"/>
<feature type="region of interest" description="Disordered" evidence="1">
    <location>
        <begin position="467"/>
        <end position="492"/>
    </location>
</feature>
<dbReference type="PhylomeDB" id="A0A061B348"/>
<dbReference type="GO" id="GO:0070086">
    <property type="term" value="P:ubiquitin-dependent endocytosis"/>
    <property type="evidence" value="ECO:0007669"/>
    <property type="project" value="TreeGrafter"/>
</dbReference>
<dbReference type="GO" id="GO:0031625">
    <property type="term" value="F:ubiquitin protein ligase binding"/>
    <property type="evidence" value="ECO:0007669"/>
    <property type="project" value="TreeGrafter"/>
</dbReference>
<dbReference type="PANTHER" id="PTHR11188:SF17">
    <property type="entry name" value="FI21816P1"/>
    <property type="match status" value="1"/>
</dbReference>
<feature type="compositionally biased region" description="Polar residues" evidence="1">
    <location>
        <begin position="482"/>
        <end position="492"/>
    </location>
</feature>
<dbReference type="InterPro" id="IPR014756">
    <property type="entry name" value="Ig_E-set"/>
</dbReference>
<dbReference type="PANTHER" id="PTHR11188">
    <property type="entry name" value="ARRESTIN DOMAIN CONTAINING PROTEIN"/>
    <property type="match status" value="1"/>
</dbReference>
<evidence type="ECO:0000313" key="3">
    <source>
        <dbReference type="EMBL" id="CDR42062.1"/>
    </source>
</evidence>
<evidence type="ECO:0000259" key="2">
    <source>
        <dbReference type="SMART" id="SM01017"/>
    </source>
</evidence>
<dbReference type="GO" id="GO:0030674">
    <property type="term" value="F:protein-macromolecule adaptor activity"/>
    <property type="evidence" value="ECO:0007669"/>
    <property type="project" value="TreeGrafter"/>
</dbReference>
<dbReference type="AlphaFoldDB" id="A0A061B348"/>
<dbReference type="VEuPathDB" id="FungiDB:BON22_4946"/>
<feature type="compositionally biased region" description="Low complexity" evidence="1">
    <location>
        <begin position="698"/>
        <end position="731"/>
    </location>
</feature>
<dbReference type="InterPro" id="IPR014752">
    <property type="entry name" value="Arrestin-like_C"/>
</dbReference>
<feature type="domain" description="Arrestin C-terminal-like" evidence="2">
    <location>
        <begin position="241"/>
        <end position="381"/>
    </location>
</feature>
<evidence type="ECO:0000256" key="1">
    <source>
        <dbReference type="SAM" id="MobiDB-lite"/>
    </source>
</evidence>
<dbReference type="InterPro" id="IPR050357">
    <property type="entry name" value="Arrestin_domain-protein"/>
</dbReference>
<proteinExistence type="predicted"/>
<feature type="region of interest" description="Disordered" evidence="1">
    <location>
        <begin position="525"/>
        <end position="563"/>
    </location>
</feature>
<dbReference type="GO" id="GO:0005829">
    <property type="term" value="C:cytosol"/>
    <property type="evidence" value="ECO:0007669"/>
    <property type="project" value="TreeGrafter"/>
</dbReference>